<comment type="caution">
    <text evidence="2">The sequence shown here is derived from an EMBL/GenBank/DDBJ whole genome shotgun (WGS) entry which is preliminary data.</text>
</comment>
<keyword evidence="1" id="KW-1133">Transmembrane helix</keyword>
<dbReference type="Pfam" id="PF11376">
    <property type="entry name" value="DUF3179"/>
    <property type="match status" value="1"/>
</dbReference>
<accession>A0A5C5XMU5</accession>
<dbReference type="RefSeq" id="WP_146505778.1">
    <property type="nucleotide sequence ID" value="NZ_SJPG01000001.1"/>
</dbReference>
<protein>
    <recommendedName>
        <fullName evidence="4">DUF3179 domain-containing protein</fullName>
    </recommendedName>
</protein>
<feature type="transmembrane region" description="Helical" evidence="1">
    <location>
        <begin position="20"/>
        <end position="40"/>
    </location>
</feature>
<keyword evidence="1" id="KW-0472">Membrane</keyword>
<dbReference type="Proteomes" id="UP000316095">
    <property type="component" value="Unassembled WGS sequence"/>
</dbReference>
<evidence type="ECO:0000256" key="1">
    <source>
        <dbReference type="SAM" id="Phobius"/>
    </source>
</evidence>
<name>A0A5C5XMU5_9PLAN</name>
<dbReference type="OrthoDB" id="9806357at2"/>
<keyword evidence="3" id="KW-1185">Reference proteome</keyword>
<dbReference type="AlphaFoldDB" id="A0A5C5XMU5"/>
<dbReference type="EMBL" id="SJPG01000001">
    <property type="protein sequence ID" value="TWT64028.1"/>
    <property type="molecule type" value="Genomic_DNA"/>
</dbReference>
<reference evidence="2 3" key="1">
    <citation type="submission" date="2019-02" db="EMBL/GenBank/DDBJ databases">
        <title>Deep-cultivation of Planctomycetes and their phenomic and genomic characterization uncovers novel biology.</title>
        <authorList>
            <person name="Wiegand S."/>
            <person name="Jogler M."/>
            <person name="Boedeker C."/>
            <person name="Pinto D."/>
            <person name="Vollmers J."/>
            <person name="Rivas-Marin E."/>
            <person name="Kohn T."/>
            <person name="Peeters S.H."/>
            <person name="Heuer A."/>
            <person name="Rast P."/>
            <person name="Oberbeckmann S."/>
            <person name="Bunk B."/>
            <person name="Jeske O."/>
            <person name="Meyerdierks A."/>
            <person name="Storesund J.E."/>
            <person name="Kallscheuer N."/>
            <person name="Luecker S."/>
            <person name="Lage O.M."/>
            <person name="Pohl T."/>
            <person name="Merkel B.J."/>
            <person name="Hornburger P."/>
            <person name="Mueller R.-W."/>
            <person name="Bruemmer F."/>
            <person name="Labrenz M."/>
            <person name="Spormann A.M."/>
            <person name="Op Den Camp H."/>
            <person name="Overmann J."/>
            <person name="Amann R."/>
            <person name="Jetten M.S.M."/>
            <person name="Mascher T."/>
            <person name="Medema M.H."/>
            <person name="Devos D.P."/>
            <person name="Kaster A.-K."/>
            <person name="Ovreas L."/>
            <person name="Rohde M."/>
            <person name="Galperin M.Y."/>
            <person name="Jogler C."/>
        </authorList>
    </citation>
    <scope>NUCLEOTIDE SEQUENCE [LARGE SCALE GENOMIC DNA]</scope>
    <source>
        <strain evidence="2 3">Pan54</strain>
    </source>
</reference>
<sequence>MTEKMSMKISDHSSRLQHWVKLIVIGTGIAIVIIAVLLRIGPEESSSTSLAQFQPRVLEFDLSNAIVDVREIRGGGPPKDGIPALTHPEMITVKQAIYLKAEDRVIGVVIEGQARAYPLAILNYHEIVNDTIGDIPIAVTYCPLCDSGAVHNRHTPLGIRNFGVSGLLYNSNVLMYDRGGKPESLWSQVKTKGISGPAVNKQLTAIPCELTRWGTWIARHPDSLVLSLNTGHQRNYTRNPYESYFANQQLMFPVTPVDNRLPNKERVLGVWIDDIYRAYPESLFTEGQQEISDKIGGKSLTILFDRKSKTMRVLSAEEGISWLYSFWFAWYALHPDTTIYNHPIPAAGNDR</sequence>
<keyword evidence="1" id="KW-0812">Transmembrane</keyword>
<organism evidence="2 3">
    <name type="scientific">Rubinisphaera italica</name>
    <dbReference type="NCBI Taxonomy" id="2527969"/>
    <lineage>
        <taxon>Bacteria</taxon>
        <taxon>Pseudomonadati</taxon>
        <taxon>Planctomycetota</taxon>
        <taxon>Planctomycetia</taxon>
        <taxon>Planctomycetales</taxon>
        <taxon>Planctomycetaceae</taxon>
        <taxon>Rubinisphaera</taxon>
    </lineage>
</organism>
<evidence type="ECO:0000313" key="2">
    <source>
        <dbReference type="EMBL" id="TWT64028.1"/>
    </source>
</evidence>
<dbReference type="InterPro" id="IPR021516">
    <property type="entry name" value="DUF3179"/>
</dbReference>
<evidence type="ECO:0008006" key="4">
    <source>
        <dbReference type="Google" id="ProtNLM"/>
    </source>
</evidence>
<evidence type="ECO:0000313" key="3">
    <source>
        <dbReference type="Proteomes" id="UP000316095"/>
    </source>
</evidence>
<gene>
    <name evidence="2" type="ORF">Pan54_47880</name>
</gene>
<proteinExistence type="predicted"/>